<comment type="caution">
    <text evidence="5">The sequence shown here is derived from an EMBL/GenBank/DDBJ whole genome shotgun (WGS) entry which is preliminary data.</text>
</comment>
<evidence type="ECO:0000313" key="5">
    <source>
        <dbReference type="EMBL" id="KAK3002889.1"/>
    </source>
</evidence>
<evidence type="ECO:0000256" key="2">
    <source>
        <dbReference type="ARBA" id="ARBA00022857"/>
    </source>
</evidence>
<dbReference type="Gene3D" id="3.20.20.100">
    <property type="entry name" value="NADP-dependent oxidoreductase domain"/>
    <property type="match status" value="1"/>
</dbReference>
<dbReference type="InterPro" id="IPR036812">
    <property type="entry name" value="NAD(P)_OxRdtase_dom_sf"/>
</dbReference>
<dbReference type="SUPFAM" id="SSF51430">
    <property type="entry name" value="NAD(P)-linked oxidoreductase"/>
    <property type="match status" value="1"/>
</dbReference>
<keyword evidence="3" id="KW-0560">Oxidoreductase</keyword>
<organism evidence="5 6">
    <name type="scientific">Escallonia herrerae</name>
    <dbReference type="NCBI Taxonomy" id="1293975"/>
    <lineage>
        <taxon>Eukaryota</taxon>
        <taxon>Viridiplantae</taxon>
        <taxon>Streptophyta</taxon>
        <taxon>Embryophyta</taxon>
        <taxon>Tracheophyta</taxon>
        <taxon>Spermatophyta</taxon>
        <taxon>Magnoliopsida</taxon>
        <taxon>eudicotyledons</taxon>
        <taxon>Gunneridae</taxon>
        <taxon>Pentapetalae</taxon>
        <taxon>asterids</taxon>
        <taxon>campanulids</taxon>
        <taxon>Escalloniales</taxon>
        <taxon>Escalloniaceae</taxon>
        <taxon>Escallonia</taxon>
    </lineage>
</organism>
<name>A0AA88V915_9ASTE</name>
<dbReference type="EMBL" id="JAVXUP010002514">
    <property type="protein sequence ID" value="KAK3002889.1"/>
    <property type="molecule type" value="Genomic_DNA"/>
</dbReference>
<protein>
    <recommendedName>
        <fullName evidence="4">NADP-dependent oxidoreductase domain-containing protein</fullName>
    </recommendedName>
</protein>
<dbReference type="InterPro" id="IPR023210">
    <property type="entry name" value="NADP_OxRdtase_dom"/>
</dbReference>
<dbReference type="InterPro" id="IPR005399">
    <property type="entry name" value="K_chnl_volt-dep_bsu_KCNAB-rel"/>
</dbReference>
<evidence type="ECO:0000259" key="4">
    <source>
        <dbReference type="Pfam" id="PF00248"/>
    </source>
</evidence>
<feature type="domain" description="NADP-dependent oxidoreductase" evidence="4">
    <location>
        <begin position="53"/>
        <end position="110"/>
    </location>
</feature>
<reference evidence="5" key="1">
    <citation type="submission" date="2022-12" db="EMBL/GenBank/DDBJ databases">
        <title>Draft genome assemblies for two species of Escallonia (Escalloniales).</title>
        <authorList>
            <person name="Chanderbali A."/>
            <person name="Dervinis C."/>
            <person name="Anghel I."/>
            <person name="Soltis D."/>
            <person name="Soltis P."/>
            <person name="Zapata F."/>
        </authorList>
    </citation>
    <scope>NUCLEOTIDE SEQUENCE</scope>
    <source>
        <strain evidence="5">UCBG64.0493</strain>
        <tissue evidence="5">Leaf</tissue>
    </source>
</reference>
<sequence length="140" mass="15238">MAVPPLSVSFSCHLLHPVISTSHGSASTTAASPPLQHLLQPVVSSSNRLLQQPIDTIYNYYVIFLAIIRMVEAEYVPLYSNYGVGFTTWSPLASGVLTGKYNKGTIPSDSRFALENYKYSAVWKVSDIDDDEHSAGGSGR</sequence>
<keyword evidence="6" id="KW-1185">Reference proteome</keyword>
<keyword evidence="2" id="KW-0521">NADP</keyword>
<dbReference type="GO" id="GO:0016491">
    <property type="term" value="F:oxidoreductase activity"/>
    <property type="evidence" value="ECO:0007669"/>
    <property type="project" value="UniProtKB-KW"/>
</dbReference>
<dbReference type="PANTHER" id="PTHR43150:SF2">
    <property type="entry name" value="HYPERKINETIC, ISOFORM M"/>
    <property type="match status" value="1"/>
</dbReference>
<evidence type="ECO:0000256" key="1">
    <source>
        <dbReference type="ARBA" id="ARBA00006515"/>
    </source>
</evidence>
<evidence type="ECO:0000313" key="6">
    <source>
        <dbReference type="Proteomes" id="UP001188597"/>
    </source>
</evidence>
<dbReference type="PANTHER" id="PTHR43150">
    <property type="entry name" value="HYPERKINETIC, ISOFORM M"/>
    <property type="match status" value="1"/>
</dbReference>
<dbReference type="Proteomes" id="UP001188597">
    <property type="component" value="Unassembled WGS sequence"/>
</dbReference>
<dbReference type="Pfam" id="PF00248">
    <property type="entry name" value="Aldo_ket_red"/>
    <property type="match status" value="1"/>
</dbReference>
<accession>A0AA88V915</accession>
<gene>
    <name evidence="5" type="ORF">RJ639_017940</name>
</gene>
<proteinExistence type="inferred from homology"/>
<dbReference type="AlphaFoldDB" id="A0AA88V915"/>
<evidence type="ECO:0000256" key="3">
    <source>
        <dbReference type="ARBA" id="ARBA00023002"/>
    </source>
</evidence>
<comment type="similarity">
    <text evidence="1">Belongs to the shaker potassium channel beta subunit family.</text>
</comment>